<name>A0A8S5SUJ1_9CAUD</name>
<dbReference type="EMBL" id="BK032682">
    <property type="protein sequence ID" value="DAF54689.1"/>
    <property type="molecule type" value="Genomic_DNA"/>
</dbReference>
<organism evidence="1">
    <name type="scientific">Siphoviridae sp. ctqPo10</name>
    <dbReference type="NCBI Taxonomy" id="2827948"/>
    <lineage>
        <taxon>Viruses</taxon>
        <taxon>Duplodnaviria</taxon>
        <taxon>Heunggongvirae</taxon>
        <taxon>Uroviricota</taxon>
        <taxon>Caudoviricetes</taxon>
    </lineage>
</organism>
<evidence type="ECO:0000313" key="1">
    <source>
        <dbReference type="EMBL" id="DAF54689.1"/>
    </source>
</evidence>
<sequence>MYFKSHSFKSSCDFYFLFLTYNNIYVNTLIFERRNMELNL</sequence>
<accession>A0A8S5SUJ1</accession>
<protein>
    <submittedName>
        <fullName evidence="1">Uncharacterized protein</fullName>
    </submittedName>
</protein>
<reference evidence="1" key="1">
    <citation type="journal article" date="2021" name="Proc. Natl. Acad. Sci. U.S.A.">
        <title>A Catalog of Tens of Thousands of Viruses from Human Metagenomes Reveals Hidden Associations with Chronic Diseases.</title>
        <authorList>
            <person name="Tisza M.J."/>
            <person name="Buck C.B."/>
        </authorList>
    </citation>
    <scope>NUCLEOTIDE SEQUENCE</scope>
    <source>
        <strain evidence="1">CtqPo10</strain>
    </source>
</reference>
<proteinExistence type="predicted"/>